<comment type="caution">
    <text evidence="2">The sequence shown here is derived from an EMBL/GenBank/DDBJ whole genome shotgun (WGS) entry which is preliminary data.</text>
</comment>
<dbReference type="RefSeq" id="WP_271314604.1">
    <property type="nucleotide sequence ID" value="NZ_JABXJJ020000022.1"/>
</dbReference>
<evidence type="ECO:0000256" key="1">
    <source>
        <dbReference type="SAM" id="SignalP"/>
    </source>
</evidence>
<evidence type="ECO:0000313" key="2">
    <source>
        <dbReference type="EMBL" id="MDI5971406.1"/>
    </source>
</evidence>
<dbReference type="AlphaFoldDB" id="A0AA90H3P2"/>
<keyword evidence="1" id="KW-0732">Signal</keyword>
<reference evidence="2" key="1">
    <citation type="submission" date="2023-05" db="EMBL/GenBank/DDBJ databases">
        <title>Streptantibioticus silvisoli sp. nov., acidotolerant actinomycetes 1 from pine litter.</title>
        <authorList>
            <person name="Swiecimska M."/>
            <person name="Golinska P."/>
            <person name="Sangal V."/>
            <person name="Wachnowicz B."/>
            <person name="Goodfellow M."/>
        </authorList>
    </citation>
    <scope>NUCLEOTIDE SEQUENCE</scope>
    <source>
        <strain evidence="2">SL13</strain>
    </source>
</reference>
<feature type="signal peptide" evidence="1">
    <location>
        <begin position="1"/>
        <end position="27"/>
    </location>
</feature>
<organism evidence="2">
    <name type="scientific">Streptantibioticus silvisoli</name>
    <dbReference type="NCBI Taxonomy" id="2705255"/>
    <lineage>
        <taxon>Bacteria</taxon>
        <taxon>Bacillati</taxon>
        <taxon>Actinomycetota</taxon>
        <taxon>Actinomycetes</taxon>
        <taxon>Kitasatosporales</taxon>
        <taxon>Streptomycetaceae</taxon>
        <taxon>Streptantibioticus</taxon>
    </lineage>
</organism>
<accession>A0AA90H3P2</accession>
<name>A0AA90H3P2_9ACTN</name>
<feature type="chain" id="PRO_5041635934" evidence="1">
    <location>
        <begin position="28"/>
        <end position="154"/>
    </location>
</feature>
<proteinExistence type="predicted"/>
<sequence>MNWKKKATAIAAMISAVVIGSATSAFADGPAYPTHGGGVKDNGFCAYNWDTSNTQGYPGWEGKNVFLGQIDNGSAALSVQGCHAHVQLAYVNSAGTTIYKSGSINSYNGGLLASIYAGYYKSVKYVDFWVDGDNGTIPGSTLEVDPYGNILVQK</sequence>
<protein>
    <submittedName>
        <fullName evidence="2">Uncharacterized protein</fullName>
    </submittedName>
</protein>
<dbReference type="EMBL" id="JABXJJ020000022">
    <property type="protein sequence ID" value="MDI5971406.1"/>
    <property type="molecule type" value="Genomic_DNA"/>
</dbReference>
<gene>
    <name evidence="2" type="ORF">POF50_019040</name>
</gene>